<keyword evidence="4 8" id="KW-0732">Signal</keyword>
<evidence type="ECO:0000313" key="11">
    <source>
        <dbReference type="Proteomes" id="UP000321353"/>
    </source>
</evidence>
<feature type="domain" description="Sulfatase N-terminal" evidence="9">
    <location>
        <begin position="38"/>
        <end position="397"/>
    </location>
</feature>
<dbReference type="GO" id="GO:0004423">
    <property type="term" value="F:iduronate-2-sulfatase activity"/>
    <property type="evidence" value="ECO:0007669"/>
    <property type="project" value="InterPro"/>
</dbReference>
<dbReference type="EMBL" id="CP036264">
    <property type="protein sequence ID" value="QEG02867.1"/>
    <property type="molecule type" value="Genomic_DNA"/>
</dbReference>
<organism evidence="10 11">
    <name type="scientific">Stieleria maiorica</name>
    <dbReference type="NCBI Taxonomy" id="2795974"/>
    <lineage>
        <taxon>Bacteria</taxon>
        <taxon>Pseudomonadati</taxon>
        <taxon>Planctomycetota</taxon>
        <taxon>Planctomycetia</taxon>
        <taxon>Pirellulales</taxon>
        <taxon>Pirellulaceae</taxon>
        <taxon>Stieleria</taxon>
    </lineage>
</organism>
<evidence type="ECO:0000256" key="5">
    <source>
        <dbReference type="ARBA" id="ARBA00022801"/>
    </source>
</evidence>
<dbReference type="PANTHER" id="PTHR45953">
    <property type="entry name" value="IDURONATE 2-SULFATASE"/>
    <property type="match status" value="1"/>
</dbReference>
<keyword evidence="5 10" id="KW-0378">Hydrolase</keyword>
<comment type="similarity">
    <text evidence="2">Belongs to the sulfatase family.</text>
</comment>
<evidence type="ECO:0000256" key="6">
    <source>
        <dbReference type="ARBA" id="ARBA00022837"/>
    </source>
</evidence>
<dbReference type="GO" id="GO:0046872">
    <property type="term" value="F:metal ion binding"/>
    <property type="evidence" value="ECO:0007669"/>
    <property type="project" value="UniProtKB-KW"/>
</dbReference>
<dbReference type="InterPro" id="IPR017850">
    <property type="entry name" value="Alkaline_phosphatase_core_sf"/>
</dbReference>
<dbReference type="GO" id="GO:0047753">
    <property type="term" value="F:choline-sulfatase activity"/>
    <property type="evidence" value="ECO:0007669"/>
    <property type="project" value="UniProtKB-EC"/>
</dbReference>
<dbReference type="KEGG" id="smam:Mal15_69880"/>
<dbReference type="InterPro" id="IPR000917">
    <property type="entry name" value="Sulfatase_N"/>
</dbReference>
<sequence length="603" mass="67526" precursor="true">MQRTTCVLLLAALSSLVAAGNDEESDATSTTASQHRKPNVLFIAVDDLRPTMGCYGDQNAITPQMDGLADRGMRFNRAYCQVAVCNPSRASLMTGLRPDTLGVWTLPIHFREAKPDAVTLPQWMRKHGYTAVSHGKIYHNPTPDPQSWSEPIRNLPRLPFFYPEGTRDVVRTAMNALPANDWRKNNLRGPATAAPDLPDHQLLDGARTDLCIEDLRRLAKSQQPFFLAMGYIRPHLSFVSPKKYWDLYDPDQLPVLTGQSIPEGAPPYAMHNNSELSHYVDLIDMPRPWDEAELSAEKARRLVHGYHACVSFVDAQIGRLLTALDEEGLRDNTIVVLWSDHGWKLGEYRGWGKMTNFEIDARVPLIISAPAMKTTGQSTESLAALLDLYPTLCELTGLQTPDFVEGKSLVPILRDPQSNVHQSVISQYYRTHESSEYMGYSMRTDRYRYTEWRDFASGTMKFQELYDHSTDDGESGSVSNLGKPETKNLAATVDPSVLNRLRTMLHSTHPPRKLSMTPAVHSNPSGPGRLPVEMTFENRTEVDIRVYPITPSGRRAGGRTLRPGASVTMNARIGGVYVVESTDGTIHEIHSPRWPSRPILIRQ</sequence>
<dbReference type="AlphaFoldDB" id="A0A5B9MRX4"/>
<dbReference type="InterPro" id="IPR035874">
    <property type="entry name" value="IDS"/>
</dbReference>
<evidence type="ECO:0000256" key="1">
    <source>
        <dbReference type="ARBA" id="ARBA00001913"/>
    </source>
</evidence>
<proteinExistence type="inferred from homology"/>
<dbReference type="RefSeq" id="WP_147871744.1">
    <property type="nucleotide sequence ID" value="NZ_CP036264.1"/>
</dbReference>
<dbReference type="CDD" id="cd16030">
    <property type="entry name" value="iduronate-2-sulfatase"/>
    <property type="match status" value="1"/>
</dbReference>
<gene>
    <name evidence="10" type="primary">betC_28</name>
    <name evidence="10" type="ORF">Mal15_69880</name>
</gene>
<feature type="chain" id="PRO_5023093657" evidence="8">
    <location>
        <begin position="20"/>
        <end position="603"/>
    </location>
</feature>
<dbReference type="GO" id="GO:0005737">
    <property type="term" value="C:cytoplasm"/>
    <property type="evidence" value="ECO:0007669"/>
    <property type="project" value="TreeGrafter"/>
</dbReference>
<dbReference type="Proteomes" id="UP000321353">
    <property type="component" value="Chromosome"/>
</dbReference>
<dbReference type="Gene3D" id="3.40.720.10">
    <property type="entry name" value="Alkaline Phosphatase, subunit A"/>
    <property type="match status" value="1"/>
</dbReference>
<evidence type="ECO:0000259" key="9">
    <source>
        <dbReference type="Pfam" id="PF00884"/>
    </source>
</evidence>
<keyword evidence="11" id="KW-1185">Reference proteome</keyword>
<evidence type="ECO:0000256" key="4">
    <source>
        <dbReference type="ARBA" id="ARBA00022729"/>
    </source>
</evidence>
<evidence type="ECO:0000256" key="7">
    <source>
        <dbReference type="SAM" id="MobiDB-lite"/>
    </source>
</evidence>
<dbReference type="PANTHER" id="PTHR45953:SF1">
    <property type="entry name" value="IDURONATE 2-SULFATASE"/>
    <property type="match status" value="1"/>
</dbReference>
<accession>A0A5B9MRX4</accession>
<evidence type="ECO:0000256" key="8">
    <source>
        <dbReference type="SAM" id="SignalP"/>
    </source>
</evidence>
<name>A0A5B9MRX4_9BACT</name>
<dbReference type="Pfam" id="PF00884">
    <property type="entry name" value="Sulfatase"/>
    <property type="match status" value="1"/>
</dbReference>
<dbReference type="SUPFAM" id="SSF53649">
    <property type="entry name" value="Alkaline phosphatase-like"/>
    <property type="match status" value="1"/>
</dbReference>
<protein>
    <submittedName>
        <fullName evidence="10">Choline-sulfatase</fullName>
        <ecNumber evidence="10">3.1.6.6</ecNumber>
    </submittedName>
</protein>
<evidence type="ECO:0000313" key="10">
    <source>
        <dbReference type="EMBL" id="QEG02867.1"/>
    </source>
</evidence>
<feature type="region of interest" description="Disordered" evidence="7">
    <location>
        <begin position="508"/>
        <end position="530"/>
    </location>
</feature>
<comment type="cofactor">
    <cofactor evidence="1">
        <name>Ca(2+)</name>
        <dbReference type="ChEBI" id="CHEBI:29108"/>
    </cofactor>
</comment>
<feature type="signal peptide" evidence="8">
    <location>
        <begin position="1"/>
        <end position="19"/>
    </location>
</feature>
<keyword evidence="3" id="KW-0479">Metal-binding</keyword>
<evidence type="ECO:0000256" key="2">
    <source>
        <dbReference type="ARBA" id="ARBA00008779"/>
    </source>
</evidence>
<dbReference type="EC" id="3.1.6.6" evidence="10"/>
<reference evidence="10 11" key="1">
    <citation type="submission" date="2019-02" db="EMBL/GenBank/DDBJ databases">
        <title>Planctomycetal bacteria perform biofilm scaping via a novel small molecule.</title>
        <authorList>
            <person name="Jeske O."/>
            <person name="Boedeker C."/>
            <person name="Wiegand S."/>
            <person name="Breitling P."/>
            <person name="Kallscheuer N."/>
            <person name="Jogler M."/>
            <person name="Rohde M."/>
            <person name="Petersen J."/>
            <person name="Medema M.H."/>
            <person name="Surup F."/>
            <person name="Jogler C."/>
        </authorList>
    </citation>
    <scope>NUCLEOTIDE SEQUENCE [LARGE SCALE GENOMIC DNA]</scope>
    <source>
        <strain evidence="10 11">Mal15</strain>
    </source>
</reference>
<evidence type="ECO:0000256" key="3">
    <source>
        <dbReference type="ARBA" id="ARBA00022723"/>
    </source>
</evidence>
<keyword evidence="6" id="KW-0106">Calcium</keyword>